<comment type="similarity">
    <text evidence="1">Belongs to the bacterial solute-binding protein 3 family.</text>
</comment>
<dbReference type="EMBL" id="UOYO01000021">
    <property type="protein sequence ID" value="VAY87254.1"/>
    <property type="molecule type" value="Genomic_DNA"/>
</dbReference>
<evidence type="ECO:0000259" key="4">
    <source>
        <dbReference type="SMART" id="SM00062"/>
    </source>
</evidence>
<reference evidence="5" key="1">
    <citation type="submission" date="2018-10" db="EMBL/GenBank/DDBJ databases">
        <authorList>
            <person name="Aoki K."/>
        </authorList>
    </citation>
    <scope>NUCLEOTIDE SEQUENCE</scope>
</reference>
<dbReference type="InterPro" id="IPR001638">
    <property type="entry name" value="Solute-binding_3/MltF_N"/>
</dbReference>
<feature type="domain" description="Solute-binding protein family 3/N-terminal" evidence="4">
    <location>
        <begin position="29"/>
        <end position="255"/>
    </location>
</feature>
<sequence>MKLSFFIFMFIIAKTLCGDTLSIIKTRGYLLCGANGNFPGFSLVKNKKWSGLDVDYCRALAVAIFNNEKKVKFIKVSNKKKFEDLINFKYDVLVRNTTWTFERDTSMSVKFAGVTYYDGQGFLILKDFGLNSALELNNAHICIADNSTGKRNVDYFFKKHNMKYKAILNTEDLSIIDFEKGRCDVITNDKSKLYSIKSTLKEPSAYKVLPETISKEPFGPVVRNHDDNWLDITKWVLFVLLEAEELNINKKNAFLFIDSKNPRIQKFLGLNDSIETMHGLDNGWSYNVISKIGNYKDIFDKNLINNMGLNIDRGLNALWNRGGIMYPLPIK</sequence>
<evidence type="ECO:0000256" key="2">
    <source>
        <dbReference type="ARBA" id="ARBA00022448"/>
    </source>
</evidence>
<proteinExistence type="inferred from homology"/>
<dbReference type="SUPFAM" id="SSF53850">
    <property type="entry name" value="Periplasmic binding protein-like II"/>
    <property type="match status" value="1"/>
</dbReference>
<organism evidence="5">
    <name type="scientific">hydrothermal vent metagenome</name>
    <dbReference type="NCBI Taxonomy" id="652676"/>
    <lineage>
        <taxon>unclassified sequences</taxon>
        <taxon>metagenomes</taxon>
        <taxon>ecological metagenomes</taxon>
    </lineage>
</organism>
<dbReference type="SMART" id="SM00062">
    <property type="entry name" value="PBPb"/>
    <property type="match status" value="1"/>
</dbReference>
<dbReference type="InterPro" id="IPR051455">
    <property type="entry name" value="Bact_solute-bind_prot3"/>
</dbReference>
<accession>A0A3B1E4X6</accession>
<protein>
    <submittedName>
        <fullName evidence="5">Glutamate Aspartate periplasmic binding protein GltI (TC 3.A.1.3.4)</fullName>
    </submittedName>
</protein>
<dbReference type="Gene3D" id="3.40.190.10">
    <property type="entry name" value="Periplasmic binding protein-like II"/>
    <property type="match status" value="2"/>
</dbReference>
<dbReference type="CDD" id="cd13692">
    <property type="entry name" value="PBP2_BztA"/>
    <property type="match status" value="1"/>
</dbReference>
<dbReference type="AlphaFoldDB" id="A0A3B1E4X6"/>
<dbReference type="GO" id="GO:0006865">
    <property type="term" value="P:amino acid transport"/>
    <property type="evidence" value="ECO:0007669"/>
    <property type="project" value="TreeGrafter"/>
</dbReference>
<evidence type="ECO:0000256" key="3">
    <source>
        <dbReference type="ARBA" id="ARBA00022729"/>
    </source>
</evidence>
<dbReference type="PANTHER" id="PTHR30085:SF7">
    <property type="entry name" value="AMINO-ACID ABC TRANSPORTER-BINDING PROTEIN YHDW-RELATED"/>
    <property type="match status" value="1"/>
</dbReference>
<dbReference type="PANTHER" id="PTHR30085">
    <property type="entry name" value="AMINO ACID ABC TRANSPORTER PERMEASE"/>
    <property type="match status" value="1"/>
</dbReference>
<gene>
    <name evidence="5" type="ORF">MNB_ARC-1_811</name>
</gene>
<dbReference type="Pfam" id="PF00497">
    <property type="entry name" value="SBP_bac_3"/>
    <property type="match status" value="1"/>
</dbReference>
<evidence type="ECO:0000313" key="5">
    <source>
        <dbReference type="EMBL" id="VAY87254.1"/>
    </source>
</evidence>
<name>A0A3B1E4X6_9ZZZZ</name>
<keyword evidence="3" id="KW-0732">Signal</keyword>
<keyword evidence="2" id="KW-0813">Transport</keyword>
<evidence type="ECO:0000256" key="1">
    <source>
        <dbReference type="ARBA" id="ARBA00010333"/>
    </source>
</evidence>